<dbReference type="InterPro" id="IPR001387">
    <property type="entry name" value="Cro/C1-type_HTH"/>
</dbReference>
<accession>A0A1I5T9G0</accession>
<feature type="domain" description="HTH cro/C1-type" evidence="1">
    <location>
        <begin position="46"/>
        <end position="99"/>
    </location>
</feature>
<dbReference type="Pfam" id="PF01381">
    <property type="entry name" value="HTH_3"/>
    <property type="match status" value="1"/>
</dbReference>
<gene>
    <name evidence="2" type="ORF">SAMN05444277_1021</name>
</gene>
<keyword evidence="3" id="KW-1185">Reference proteome</keyword>
<dbReference type="AlphaFoldDB" id="A0A1I5T9G0"/>
<dbReference type="InterPro" id="IPR010982">
    <property type="entry name" value="Lambda_DNA-bd_dom_sf"/>
</dbReference>
<dbReference type="Gene3D" id="1.10.260.40">
    <property type="entry name" value="lambda repressor-like DNA-binding domains"/>
    <property type="match status" value="1"/>
</dbReference>
<evidence type="ECO:0000313" key="2">
    <source>
        <dbReference type="EMBL" id="SFP79680.1"/>
    </source>
</evidence>
<dbReference type="STRING" id="1465490.SAMN05444277_1021"/>
<evidence type="ECO:0000259" key="1">
    <source>
        <dbReference type="PROSITE" id="PS50943"/>
    </source>
</evidence>
<name>A0A1I5T9G0_9BACT</name>
<protein>
    <submittedName>
        <fullName evidence="2">Helix-turn-helix</fullName>
    </submittedName>
</protein>
<sequence length="101" mass="11308">MAVYTKGDAGINSGALTQTEANIYVEHHKKRELFRLVQTQPIGKSKSLRKKNKMSQLDLEVATGINHSDISRIENGKLNIEFFTMVKLAAALNGELVDFFK</sequence>
<dbReference type="PROSITE" id="PS50943">
    <property type="entry name" value="HTH_CROC1"/>
    <property type="match status" value="1"/>
</dbReference>
<proteinExistence type="predicted"/>
<dbReference type="SUPFAM" id="SSF47413">
    <property type="entry name" value="lambda repressor-like DNA-binding domains"/>
    <property type="match status" value="1"/>
</dbReference>
<dbReference type="OrthoDB" id="678653at2"/>
<dbReference type="GO" id="GO:0003677">
    <property type="term" value="F:DNA binding"/>
    <property type="evidence" value="ECO:0007669"/>
    <property type="project" value="InterPro"/>
</dbReference>
<dbReference type="Proteomes" id="UP000199031">
    <property type="component" value="Unassembled WGS sequence"/>
</dbReference>
<dbReference type="EMBL" id="FOXQ01000002">
    <property type="protein sequence ID" value="SFP79680.1"/>
    <property type="molecule type" value="Genomic_DNA"/>
</dbReference>
<dbReference type="SMART" id="SM00530">
    <property type="entry name" value="HTH_XRE"/>
    <property type="match status" value="1"/>
</dbReference>
<evidence type="ECO:0000313" key="3">
    <source>
        <dbReference type="Proteomes" id="UP000199031"/>
    </source>
</evidence>
<organism evidence="2 3">
    <name type="scientific">Parafilimonas terrae</name>
    <dbReference type="NCBI Taxonomy" id="1465490"/>
    <lineage>
        <taxon>Bacteria</taxon>
        <taxon>Pseudomonadati</taxon>
        <taxon>Bacteroidota</taxon>
        <taxon>Chitinophagia</taxon>
        <taxon>Chitinophagales</taxon>
        <taxon>Chitinophagaceae</taxon>
        <taxon>Parafilimonas</taxon>
    </lineage>
</organism>
<reference evidence="2 3" key="1">
    <citation type="submission" date="2016-10" db="EMBL/GenBank/DDBJ databases">
        <authorList>
            <person name="de Groot N.N."/>
        </authorList>
    </citation>
    <scope>NUCLEOTIDE SEQUENCE [LARGE SCALE GENOMIC DNA]</scope>
    <source>
        <strain evidence="2 3">DSM 28286</strain>
    </source>
</reference>
<dbReference type="CDD" id="cd00093">
    <property type="entry name" value="HTH_XRE"/>
    <property type="match status" value="1"/>
</dbReference>